<dbReference type="Pfam" id="PF21926">
    <property type="entry name" value="FeeM"/>
    <property type="match status" value="1"/>
</dbReference>
<dbReference type="GeneID" id="96911861"/>
<evidence type="ECO:0000313" key="3">
    <source>
        <dbReference type="Proteomes" id="UP000887127"/>
    </source>
</evidence>
<protein>
    <recommendedName>
        <fullName evidence="1">N-acyl amino acid synthase FeeM catalytic core domain-containing protein</fullName>
    </recommendedName>
</protein>
<feature type="domain" description="N-acyl amino acid synthase FeeM catalytic core" evidence="1">
    <location>
        <begin position="20"/>
        <end position="170"/>
    </location>
</feature>
<evidence type="ECO:0000259" key="1">
    <source>
        <dbReference type="Pfam" id="PF21926"/>
    </source>
</evidence>
<dbReference type="AlphaFoldDB" id="A0AAV3WW11"/>
<sequence length="202" mass="23850">MDKKEEYYYSKAEGDLCDEAVALHHHRYQEVGFIKQKMEDPYIENSTYFIVQTVDLNKVVGVTRLIFMPLKDLPTMKHFNIFEIEKLKLSGIEKNKFAEISAFTKMPKHDVGLGLIKIVLNYSLDNGLTHWVCCIDERVYRYMYRIFKFPFEIIGEPNVYLGSNTIPCVLNLAECLETLKEKRRALYDYFMDDEENEMEALR</sequence>
<organism evidence="2 3">
    <name type="scientific">Marinilactibacillus psychrotolerans</name>
    <dbReference type="NCBI Taxonomy" id="191770"/>
    <lineage>
        <taxon>Bacteria</taxon>
        <taxon>Bacillati</taxon>
        <taxon>Bacillota</taxon>
        <taxon>Bacilli</taxon>
        <taxon>Lactobacillales</taxon>
        <taxon>Carnobacteriaceae</taxon>
        <taxon>Marinilactibacillus</taxon>
    </lineage>
</organism>
<gene>
    <name evidence="2" type="ORF">M132T_19110</name>
</gene>
<dbReference type="RefSeq" id="WP_091762346.1">
    <property type="nucleotide sequence ID" value="NZ_BJVX01000014.1"/>
</dbReference>
<dbReference type="Gene3D" id="3.40.630.30">
    <property type="match status" value="1"/>
</dbReference>
<reference evidence="2" key="1">
    <citation type="submission" date="2019-08" db="EMBL/GenBank/DDBJ databases">
        <title>Marinilactibacillus psychrotolerans M13-2T whole genome sequencing project.</title>
        <authorList>
            <person name="Ishikawa M."/>
            <person name="Suzuki T."/>
            <person name="Matsutani M."/>
        </authorList>
    </citation>
    <scope>NUCLEOTIDE SEQUENCE</scope>
    <source>
        <strain evidence="2">M13-2T</strain>
    </source>
</reference>
<dbReference type="InterPro" id="IPR016181">
    <property type="entry name" value="Acyl_CoA_acyltransferase"/>
</dbReference>
<proteinExistence type="predicted"/>
<dbReference type="EMBL" id="BKBI01000014">
    <property type="protein sequence ID" value="GEQ36403.1"/>
    <property type="molecule type" value="Genomic_DNA"/>
</dbReference>
<name>A0AAV3WW11_9LACT</name>
<comment type="caution">
    <text evidence="2">The sequence shown here is derived from an EMBL/GenBank/DDBJ whole genome shotgun (WGS) entry which is preliminary data.</text>
</comment>
<dbReference type="SUPFAM" id="SSF55729">
    <property type="entry name" value="Acyl-CoA N-acyltransferases (Nat)"/>
    <property type="match status" value="1"/>
</dbReference>
<accession>A0AAV3WW11</accession>
<dbReference type="InterPro" id="IPR054597">
    <property type="entry name" value="FeeM_cat"/>
</dbReference>
<evidence type="ECO:0000313" key="2">
    <source>
        <dbReference type="EMBL" id="GEQ36403.1"/>
    </source>
</evidence>
<dbReference type="Proteomes" id="UP000887127">
    <property type="component" value="Unassembled WGS sequence"/>
</dbReference>